<dbReference type="PANTHER" id="PTHR43874:SF194">
    <property type="entry name" value="TWO-COMPONENT RESPONSE REGULATOR-LIKE APRR4-RELATED"/>
    <property type="match status" value="1"/>
</dbReference>
<evidence type="ECO:0000256" key="4">
    <source>
        <dbReference type="ARBA" id="ARBA00023163"/>
    </source>
</evidence>
<feature type="region of interest" description="Disordered" evidence="7">
    <location>
        <begin position="251"/>
        <end position="272"/>
    </location>
</feature>
<keyword evidence="2" id="KW-0902">Two-component regulatory system</keyword>
<dbReference type="InterPro" id="IPR011006">
    <property type="entry name" value="CheY-like_superfamily"/>
</dbReference>
<gene>
    <name evidence="9" type="ORF">HID58_077078</name>
</gene>
<accession>A0ABQ7YSG5</accession>
<protein>
    <recommendedName>
        <fullName evidence="8">Response regulatory domain-containing protein</fullName>
    </recommendedName>
</protein>
<organism evidence="9 10">
    <name type="scientific">Brassica napus</name>
    <name type="common">Rape</name>
    <dbReference type="NCBI Taxonomy" id="3708"/>
    <lineage>
        <taxon>Eukaryota</taxon>
        <taxon>Viridiplantae</taxon>
        <taxon>Streptophyta</taxon>
        <taxon>Embryophyta</taxon>
        <taxon>Tracheophyta</taxon>
        <taxon>Spermatophyta</taxon>
        <taxon>Magnoliopsida</taxon>
        <taxon>eudicotyledons</taxon>
        <taxon>Gunneridae</taxon>
        <taxon>Pentapetalae</taxon>
        <taxon>rosids</taxon>
        <taxon>malvids</taxon>
        <taxon>Brassicales</taxon>
        <taxon>Brassicaceae</taxon>
        <taxon>Brassiceae</taxon>
        <taxon>Brassica</taxon>
    </lineage>
</organism>
<dbReference type="PROSITE" id="PS50110">
    <property type="entry name" value="RESPONSE_REGULATORY"/>
    <property type="match status" value="1"/>
</dbReference>
<feature type="region of interest" description="Disordered" evidence="7">
    <location>
        <begin position="193"/>
        <end position="234"/>
    </location>
</feature>
<dbReference type="Proteomes" id="UP000824890">
    <property type="component" value="Unassembled WGS sequence"/>
</dbReference>
<evidence type="ECO:0000256" key="7">
    <source>
        <dbReference type="SAM" id="MobiDB-lite"/>
    </source>
</evidence>
<comment type="subcellular location">
    <subcellularLocation>
        <location evidence="1">Nucleus</location>
    </subcellularLocation>
</comment>
<dbReference type="PANTHER" id="PTHR43874">
    <property type="entry name" value="TWO-COMPONENT RESPONSE REGULATOR"/>
    <property type="match status" value="1"/>
</dbReference>
<evidence type="ECO:0000313" key="9">
    <source>
        <dbReference type="EMBL" id="KAH0870056.1"/>
    </source>
</evidence>
<dbReference type="SUPFAM" id="SSF52172">
    <property type="entry name" value="CheY-like"/>
    <property type="match status" value="1"/>
</dbReference>
<evidence type="ECO:0000256" key="5">
    <source>
        <dbReference type="ARBA" id="ARBA00023242"/>
    </source>
</evidence>
<comment type="caution">
    <text evidence="6">Lacks conserved residue(s) required for the propagation of feature annotation.</text>
</comment>
<dbReference type="InterPro" id="IPR045279">
    <property type="entry name" value="ARR-like"/>
</dbReference>
<feature type="region of interest" description="Disordered" evidence="7">
    <location>
        <begin position="362"/>
        <end position="384"/>
    </location>
</feature>
<feature type="non-terminal residue" evidence="9">
    <location>
        <position position="1"/>
    </location>
</feature>
<feature type="compositionally biased region" description="Basic and acidic residues" evidence="7">
    <location>
        <begin position="362"/>
        <end position="372"/>
    </location>
</feature>
<dbReference type="InterPro" id="IPR001789">
    <property type="entry name" value="Sig_transdc_resp-reg_receiver"/>
</dbReference>
<sequence>GVSKASLADLHDYIIKTRSFFLQPSIRMLQKWKASGDQSGGPDRDLPNSPDMFSGNFPEGLRVLLFDEDRQYLHILEKHLEEFQYEVTTCHEEERAMYLLCNHRNMFDIAIMEAHNLEGKIFRLISEIGSEIDIPIIITSQDDSRESVTKWMRNGACDYLIKPIRPEDLRLIYKYLVKKMELRGITVAEEAEEKAAAEKSSSVGDSTIRSPNRRKRNMLQTDEEDPDHNRDSATKKRRVVWDDYLNGKFLDAPHPRKRSQPSPGEDFSASTSGKCSSFYTVLLSYVAVCTGLEDASESTSVYLVGENWVSTSLVTNFQLSNFVVKLLSTNSSFALNSLSFSHEDLSILASFAYKFRMGLKKKNDQNKSDDRNPSLITPQERGMSSGEISNELYRGLNVQFPTHHVNNIPQPSYFQQHNTNLNLMTQRVSSPPGNHYDRLSVASSSRNLVTTHQHHTSHQIPEFPCNDQSIEERLVYYEEDEDDGVKNLITDWFTQIPDQINLFPLEESVITTTMRFNDIQVSANQQEPMYVHEPSMMHIPSLPSSHTHNPFLDQERDLQEGIRWIKTGTKHENDLQIRK</sequence>
<keyword evidence="10" id="KW-1185">Reference proteome</keyword>
<evidence type="ECO:0000256" key="1">
    <source>
        <dbReference type="ARBA" id="ARBA00004123"/>
    </source>
</evidence>
<dbReference type="EMBL" id="JAGKQM010000017">
    <property type="protein sequence ID" value="KAH0870056.1"/>
    <property type="molecule type" value="Genomic_DNA"/>
</dbReference>
<dbReference type="Gene3D" id="3.40.50.2300">
    <property type="match status" value="1"/>
</dbReference>
<evidence type="ECO:0000256" key="2">
    <source>
        <dbReference type="ARBA" id="ARBA00023012"/>
    </source>
</evidence>
<proteinExistence type="predicted"/>
<reference evidence="9 10" key="1">
    <citation type="submission" date="2021-05" db="EMBL/GenBank/DDBJ databases">
        <title>Genome Assembly of Synthetic Allotetraploid Brassica napus Reveals Homoeologous Exchanges between Subgenomes.</title>
        <authorList>
            <person name="Davis J.T."/>
        </authorList>
    </citation>
    <scope>NUCLEOTIDE SEQUENCE [LARGE SCALE GENOMIC DNA]</scope>
    <source>
        <strain evidence="10">cv. Da-Ae</strain>
        <tissue evidence="9">Seedling</tissue>
    </source>
</reference>
<dbReference type="CDD" id="cd17584">
    <property type="entry name" value="REC_typeB_ARR-like"/>
    <property type="match status" value="1"/>
</dbReference>
<keyword evidence="4" id="KW-0804">Transcription</keyword>
<evidence type="ECO:0000256" key="3">
    <source>
        <dbReference type="ARBA" id="ARBA00023015"/>
    </source>
</evidence>
<keyword evidence="5" id="KW-0539">Nucleus</keyword>
<dbReference type="SMART" id="SM00448">
    <property type="entry name" value="REC"/>
    <property type="match status" value="1"/>
</dbReference>
<evidence type="ECO:0000256" key="6">
    <source>
        <dbReference type="PROSITE-ProRule" id="PRU00169"/>
    </source>
</evidence>
<name>A0ABQ7YSG5_BRANA</name>
<comment type="caution">
    <text evidence="9">The sequence shown here is derived from an EMBL/GenBank/DDBJ whole genome shotgun (WGS) entry which is preliminary data.</text>
</comment>
<keyword evidence="3" id="KW-0805">Transcription regulation</keyword>
<evidence type="ECO:0000313" key="10">
    <source>
        <dbReference type="Proteomes" id="UP000824890"/>
    </source>
</evidence>
<evidence type="ECO:0000259" key="8">
    <source>
        <dbReference type="PROSITE" id="PS50110"/>
    </source>
</evidence>
<dbReference type="Pfam" id="PF00072">
    <property type="entry name" value="Response_reg"/>
    <property type="match status" value="1"/>
</dbReference>
<feature type="domain" description="Response regulatory" evidence="8">
    <location>
        <begin position="62"/>
        <end position="177"/>
    </location>
</feature>